<dbReference type="InterPro" id="IPR026906">
    <property type="entry name" value="LRR_5"/>
</dbReference>
<dbReference type="Gene3D" id="3.80.10.10">
    <property type="entry name" value="Ribonuclease Inhibitor"/>
    <property type="match status" value="2"/>
</dbReference>
<gene>
    <name evidence="2" type="ORF">J4N46_03590</name>
</gene>
<evidence type="ECO:0000313" key="2">
    <source>
        <dbReference type="EMBL" id="MBO1883531.1"/>
    </source>
</evidence>
<dbReference type="PANTHER" id="PTHR45661">
    <property type="entry name" value="SURFACE ANTIGEN"/>
    <property type="match status" value="1"/>
</dbReference>
<dbReference type="PANTHER" id="PTHR45661:SF3">
    <property type="entry name" value="IG-LIKE DOMAIN-CONTAINING PROTEIN"/>
    <property type="match status" value="1"/>
</dbReference>
<evidence type="ECO:0000256" key="1">
    <source>
        <dbReference type="SAM" id="SignalP"/>
    </source>
</evidence>
<dbReference type="EMBL" id="JAGDYP010000002">
    <property type="protein sequence ID" value="MBO1883531.1"/>
    <property type="molecule type" value="Genomic_DNA"/>
</dbReference>
<comment type="caution">
    <text evidence="2">The sequence shown here is derived from an EMBL/GenBank/DDBJ whole genome shotgun (WGS) entry which is preliminary data.</text>
</comment>
<accession>A0ABS3PW37</accession>
<dbReference type="Pfam" id="PF13306">
    <property type="entry name" value="LRR_5"/>
    <property type="match status" value="1"/>
</dbReference>
<dbReference type="Proteomes" id="UP000681610">
    <property type="component" value="Unassembled WGS sequence"/>
</dbReference>
<sequence>MKKLIICAATALFCAATFVECSKTPVEEREEIQNGTDIIRRNVPPQNSDGKIGDYYINETTAEIYGPKTENGGWGTPWRFGKQDNVGNAKIYSGSGAPSNTDPKYKEGDWYIDVANRKLYGPRTRNLWGNGILIGGAPNEGTNTDPDASLPNYRLDNDGKTLLAWINYKSQIIDMSKTPLNLVEKIEVAAFAGNKAIQKVIFGAQLNTIGASAFKKCYYLEEVVFNENLSEIDETAFENCWYLTTLNLPNRLEVIEQKAFHNCSGLTTVKIPGSCKSIKFAAFEKCKSLTDVQIGEGLENIHQNVFEECTALQSVVLPRSLKALGSAVFKGSGVKKVTFLGAYPETGIAEDAFREAGSLSEILVPTEYLDEYINHFSGSDIKNLIKAIH</sequence>
<evidence type="ECO:0000313" key="3">
    <source>
        <dbReference type="Proteomes" id="UP000681610"/>
    </source>
</evidence>
<keyword evidence="1" id="KW-0732">Signal</keyword>
<dbReference type="InterPro" id="IPR032675">
    <property type="entry name" value="LRR_dom_sf"/>
</dbReference>
<feature type="chain" id="PRO_5045835340" evidence="1">
    <location>
        <begin position="20"/>
        <end position="389"/>
    </location>
</feature>
<dbReference type="SUPFAM" id="SSF52058">
    <property type="entry name" value="L domain-like"/>
    <property type="match status" value="1"/>
</dbReference>
<keyword evidence="3" id="KW-1185">Reference proteome</keyword>
<proteinExistence type="predicted"/>
<dbReference type="InterPro" id="IPR053139">
    <property type="entry name" value="Surface_bspA-like"/>
</dbReference>
<reference evidence="2 3" key="1">
    <citation type="submission" date="2021-03" db="EMBL/GenBank/DDBJ databases">
        <title>Isolation and description of Capnocytophaga bilenii sp. nov., a novel Capnocytophaga species, isolated from a gingivitis subject.</title>
        <authorList>
            <person name="Antezack A."/>
            <person name="Monnet-Corti V."/>
            <person name="La Scola B."/>
        </authorList>
    </citation>
    <scope>NUCLEOTIDE SEQUENCE [LARGE SCALE GENOMIC DNA]</scope>
    <source>
        <strain evidence="2 3">Marseille-Q4570</strain>
    </source>
</reference>
<feature type="signal peptide" evidence="1">
    <location>
        <begin position="1"/>
        <end position="19"/>
    </location>
</feature>
<organism evidence="2 3">
    <name type="scientific">Capnocytophaga bilenii</name>
    <dbReference type="NCBI Taxonomy" id="2819369"/>
    <lineage>
        <taxon>Bacteria</taxon>
        <taxon>Pseudomonadati</taxon>
        <taxon>Bacteroidota</taxon>
        <taxon>Flavobacteriia</taxon>
        <taxon>Flavobacteriales</taxon>
        <taxon>Flavobacteriaceae</taxon>
        <taxon>Capnocytophaga</taxon>
    </lineage>
</organism>
<protein>
    <submittedName>
        <fullName evidence="2">Leucine-rich repeat domain-containing protein</fullName>
    </submittedName>
</protein>
<dbReference type="RefSeq" id="WP_208058186.1">
    <property type="nucleotide sequence ID" value="NZ_JAGDYP010000002.1"/>
</dbReference>
<name>A0ABS3PW37_9FLAO</name>